<dbReference type="Gene3D" id="3.40.50.2000">
    <property type="entry name" value="Glycogen Phosphorylase B"/>
    <property type="match status" value="2"/>
</dbReference>
<gene>
    <name evidence="2" type="ORF">ES724_08145</name>
</gene>
<organism evidence="2 3">
    <name type="scientific">Gillisia hiemivivida</name>
    <dbReference type="NCBI Taxonomy" id="291190"/>
    <lineage>
        <taxon>Bacteria</taxon>
        <taxon>Pseudomonadati</taxon>
        <taxon>Bacteroidota</taxon>
        <taxon>Flavobacteriia</taxon>
        <taxon>Flavobacteriales</taxon>
        <taxon>Flavobacteriaceae</taxon>
        <taxon>Gillisia</taxon>
    </lineage>
</organism>
<feature type="domain" description="Glycosyl transferase family 1" evidence="1">
    <location>
        <begin position="196"/>
        <end position="356"/>
    </location>
</feature>
<protein>
    <submittedName>
        <fullName evidence="2">Glycosyltransferase</fullName>
    </submittedName>
</protein>
<dbReference type="PANTHER" id="PTHR12526:SF630">
    <property type="entry name" value="GLYCOSYLTRANSFERASE"/>
    <property type="match status" value="1"/>
</dbReference>
<dbReference type="EMBL" id="VORY01000007">
    <property type="protein sequence ID" value="TXD93887.1"/>
    <property type="molecule type" value="Genomic_DNA"/>
</dbReference>
<sequence length="395" mass="45304">MEFSEKNILLIIHAGSLGGAERQGLGISKILTEKYNCKVNLLLTSSGDTTKEFEDFAKECHIINTLYLDNPYLLFKKELTLINIKRLFKSISYLFNLKKGLKPYKPDIIIPFLNFPSKVAFYLYWLIPSVKFTFWHQLGLDVLSLDVLESIAAKNTSCVVANASNGLEMFKNLYIIEPQKLNILPQYISISHHPLDKEKLKLKFKIPKNSLVIGMIAHYRPEKYHELLLNVFEKLIEKHDNINLVFLGNKNNTVTTQKKYQYLSAKIVNNNMSSKVLLLSGFKVEEVLNILDIGVLVSRIEGMPNAVMEYMLYGLPVVASNHPGCVQLLSNSSFLIENNERELFDSLDKLIMSEILRISEGRINSEKIKVYDMDSYITKLQVIMNKSLKLKRILF</sequence>
<evidence type="ECO:0000313" key="3">
    <source>
        <dbReference type="Proteomes" id="UP000321367"/>
    </source>
</evidence>
<name>A0A5C6ZSR4_9FLAO</name>
<comment type="caution">
    <text evidence="2">The sequence shown here is derived from an EMBL/GenBank/DDBJ whole genome shotgun (WGS) entry which is preliminary data.</text>
</comment>
<reference evidence="2 3" key="1">
    <citation type="submission" date="2019-08" db="EMBL/GenBank/DDBJ databases">
        <title>Genome sequence of Gillisia hiemivivida IC154 (type strain).</title>
        <authorList>
            <person name="Bowman J.P."/>
        </authorList>
    </citation>
    <scope>NUCLEOTIDE SEQUENCE [LARGE SCALE GENOMIC DNA]</scope>
    <source>
        <strain evidence="2 3">IC154</strain>
    </source>
</reference>
<dbReference type="InterPro" id="IPR001296">
    <property type="entry name" value="Glyco_trans_1"/>
</dbReference>
<dbReference type="Pfam" id="PF00534">
    <property type="entry name" value="Glycos_transf_1"/>
    <property type="match status" value="1"/>
</dbReference>
<evidence type="ECO:0000313" key="2">
    <source>
        <dbReference type="EMBL" id="TXD93887.1"/>
    </source>
</evidence>
<accession>A0A5C6ZSR4</accession>
<proteinExistence type="predicted"/>
<dbReference type="GO" id="GO:0016757">
    <property type="term" value="F:glycosyltransferase activity"/>
    <property type="evidence" value="ECO:0007669"/>
    <property type="project" value="InterPro"/>
</dbReference>
<dbReference type="SUPFAM" id="SSF53756">
    <property type="entry name" value="UDP-Glycosyltransferase/glycogen phosphorylase"/>
    <property type="match status" value="1"/>
</dbReference>
<dbReference type="OrthoDB" id="7560678at2"/>
<dbReference type="AlphaFoldDB" id="A0A5C6ZSR4"/>
<evidence type="ECO:0000259" key="1">
    <source>
        <dbReference type="Pfam" id="PF00534"/>
    </source>
</evidence>
<dbReference type="RefSeq" id="WP_146931958.1">
    <property type="nucleotide sequence ID" value="NZ_CBCSHZ010000006.1"/>
</dbReference>
<dbReference type="PANTHER" id="PTHR12526">
    <property type="entry name" value="GLYCOSYLTRANSFERASE"/>
    <property type="match status" value="1"/>
</dbReference>
<keyword evidence="3" id="KW-1185">Reference proteome</keyword>
<dbReference type="Proteomes" id="UP000321367">
    <property type="component" value="Unassembled WGS sequence"/>
</dbReference>
<keyword evidence="2" id="KW-0808">Transferase</keyword>